<dbReference type="AlphaFoldDB" id="K9DKF2"/>
<dbReference type="PANTHER" id="PTHR35145:SF1">
    <property type="entry name" value="CYTOPLASMIC PROTEIN"/>
    <property type="match status" value="1"/>
</dbReference>
<evidence type="ECO:0000313" key="2">
    <source>
        <dbReference type="Proteomes" id="UP000009891"/>
    </source>
</evidence>
<dbReference type="RefSeq" id="WP_006556552.1">
    <property type="nucleotide sequence ID" value="NZ_JH992938.1"/>
</dbReference>
<accession>K9DKF2</accession>
<reference evidence="1 2" key="1">
    <citation type="submission" date="2012-09" db="EMBL/GenBank/DDBJ databases">
        <title>The Genome Sequence of Veillonella ratti ACS-216-V-COL6B.</title>
        <authorList>
            <consortium name="The Broad Institute Genome Sequencing Platform"/>
            <person name="Earl A."/>
            <person name="Ward D."/>
            <person name="Feldgarden M."/>
            <person name="Gevers D."/>
            <person name="Saerens B."/>
            <person name="Vaneechoutte M."/>
            <person name="Walker B."/>
            <person name="Young S.K."/>
            <person name="Zeng Q."/>
            <person name="Gargeya S."/>
            <person name="Fitzgerald M."/>
            <person name="Haas B."/>
            <person name="Abouelleil A."/>
            <person name="Alvarado L."/>
            <person name="Arachchi H.M."/>
            <person name="Berlin A."/>
            <person name="Chapman S.B."/>
            <person name="Goldberg J."/>
            <person name="Griggs A."/>
            <person name="Gujja S."/>
            <person name="Hansen M."/>
            <person name="Howarth C."/>
            <person name="Imamovic A."/>
            <person name="Larimer J."/>
            <person name="McCowen C."/>
            <person name="Montmayeur A."/>
            <person name="Murphy C."/>
            <person name="Neiman D."/>
            <person name="Pearson M."/>
            <person name="Priest M."/>
            <person name="Roberts A."/>
            <person name="Saif S."/>
            <person name="Shea T."/>
            <person name="Sisk P."/>
            <person name="Sykes S."/>
            <person name="Wortman J."/>
            <person name="Nusbaum C."/>
            <person name="Birren B."/>
        </authorList>
    </citation>
    <scope>NUCLEOTIDE SEQUENCE [LARGE SCALE GENOMIC DNA]</scope>
    <source>
        <strain evidence="1 2">ACS-216-V-Col6b</strain>
    </source>
</reference>
<evidence type="ECO:0000313" key="1">
    <source>
        <dbReference type="EMBL" id="EKU77850.1"/>
    </source>
</evidence>
<dbReference type="Proteomes" id="UP000009891">
    <property type="component" value="Unassembled WGS sequence"/>
</dbReference>
<dbReference type="Gene3D" id="3.90.1150.30">
    <property type="match status" value="1"/>
</dbReference>
<name>K9DKF2_9FIRM</name>
<dbReference type="HOGENOM" id="CLU_105851_3_0_9"/>
<proteinExistence type="predicted"/>
<dbReference type="EMBL" id="AHAF01000019">
    <property type="protein sequence ID" value="EKU77850.1"/>
    <property type="molecule type" value="Genomic_DNA"/>
</dbReference>
<protein>
    <recommendedName>
        <fullName evidence="3">MmcQ family protein</fullName>
    </recommendedName>
</protein>
<dbReference type="SUPFAM" id="SSF142906">
    <property type="entry name" value="YjbR-like"/>
    <property type="match status" value="1"/>
</dbReference>
<comment type="caution">
    <text evidence="1">The sequence shown here is derived from an EMBL/GenBank/DDBJ whole genome shotgun (WGS) entry which is preliminary data.</text>
</comment>
<dbReference type="OrthoDB" id="9789813at2"/>
<dbReference type="PATRIC" id="fig|883156.3.peg.1623"/>
<dbReference type="eggNOG" id="COG2315">
    <property type="taxonomic scope" value="Bacteria"/>
</dbReference>
<dbReference type="STRING" id="883156.HMPREF9282_01665"/>
<dbReference type="InterPro" id="IPR058532">
    <property type="entry name" value="YjbR/MT2646/Rv2570-like"/>
</dbReference>
<evidence type="ECO:0008006" key="3">
    <source>
        <dbReference type="Google" id="ProtNLM"/>
    </source>
</evidence>
<dbReference type="InterPro" id="IPR007351">
    <property type="entry name" value="YjbR"/>
</dbReference>
<dbReference type="InterPro" id="IPR038056">
    <property type="entry name" value="YjbR-like_sf"/>
</dbReference>
<keyword evidence="2" id="KW-1185">Reference proteome</keyword>
<dbReference type="Pfam" id="PF04237">
    <property type="entry name" value="YjbR"/>
    <property type="match status" value="1"/>
</dbReference>
<organism evidence="1 2">
    <name type="scientific">Veillonella seminalis ACS-216-V-Col6b</name>
    <dbReference type="NCBI Taxonomy" id="883156"/>
    <lineage>
        <taxon>Bacteria</taxon>
        <taxon>Bacillati</taxon>
        <taxon>Bacillota</taxon>
        <taxon>Negativicutes</taxon>
        <taxon>Veillonellales</taxon>
        <taxon>Veillonellaceae</taxon>
        <taxon>Veillonella</taxon>
    </lineage>
</organism>
<dbReference type="PANTHER" id="PTHR35145">
    <property type="entry name" value="CYTOPLASMIC PROTEIN-RELATED"/>
    <property type="match status" value="1"/>
</dbReference>
<gene>
    <name evidence="1" type="ORF">HMPREF9282_01665</name>
</gene>
<sequence>MNYNQIFDTQIFNPVKAEKFGFKMNQEDCYEWETLLEGYDLILTVVIGKQQCNIRVLTLPDREPYELFEVVSSDGPFVTEIRNKVVDTLYDIRQQCFDSKSTRDAVLSYCADMYNTKPENPWDKYPAYCTLKTAKSDKWYAIVMDIPQSSLGLDSKAVVDVLNVKVNPERIKELIDYQHFFPAYHMNKKYWISILLDHLVDMKLVQKLIDESYGLVEK</sequence>